<evidence type="ECO:0000256" key="5">
    <source>
        <dbReference type="RuleBase" id="RU003494"/>
    </source>
</evidence>
<dbReference type="InterPro" id="IPR036282">
    <property type="entry name" value="Glutathione-S-Trfase_C_sf"/>
</dbReference>
<dbReference type="EC" id="2.5.1.18" evidence="2"/>
<keyword evidence="9" id="KW-1185">Reference proteome</keyword>
<protein>
    <recommendedName>
        <fullName evidence="2">glutathione transferase</fullName>
        <ecNumber evidence="2">2.5.1.18</ecNumber>
    </recommendedName>
</protein>
<evidence type="ECO:0000259" key="6">
    <source>
        <dbReference type="PROSITE" id="PS50404"/>
    </source>
</evidence>
<sequence>MLINFYLLGSDPRAGTAPSVITRKEILRQVSLYYMSKSFVSSVFTYAQNATSSRADYTKARNDAPMLYSSFKYNGGFWPKEIIARVGNLVSHTSPGPNPWKVIFLLEELGLNYEVKSFSFEVVKKKPFTDVNPNGRVPAIEDPNTDLTLWESGAIFQYLVETYDGEGRHRVSHASFRERQLCNQWLHFQMSGQGPYYGQCSWFQHLHHEKYQPAIDRYAGEIRRVLGVLEGELAARSADAQWLVGGRMTFADMAFVPWNFRLSEVLNQPWDRVWEGLPHVREWHERMISLPSWKRAMELRARLMDEQGLQWNGVPKGIESFTEYEKQIAAQD</sequence>
<name>A0ABR1S9Z2_9PEZI</name>
<comment type="catalytic activity">
    <reaction evidence="4">
        <text>RX + glutathione = an S-substituted glutathione + a halide anion + H(+)</text>
        <dbReference type="Rhea" id="RHEA:16437"/>
        <dbReference type="ChEBI" id="CHEBI:15378"/>
        <dbReference type="ChEBI" id="CHEBI:16042"/>
        <dbReference type="ChEBI" id="CHEBI:17792"/>
        <dbReference type="ChEBI" id="CHEBI:57925"/>
        <dbReference type="ChEBI" id="CHEBI:90779"/>
        <dbReference type="EC" id="2.5.1.18"/>
    </reaction>
</comment>
<dbReference type="Gene3D" id="1.20.1050.130">
    <property type="match status" value="1"/>
</dbReference>
<evidence type="ECO:0000313" key="9">
    <source>
        <dbReference type="Proteomes" id="UP001396898"/>
    </source>
</evidence>
<dbReference type="InterPro" id="IPR010987">
    <property type="entry name" value="Glutathione-S-Trfase_C-like"/>
</dbReference>
<evidence type="ECO:0000313" key="8">
    <source>
        <dbReference type="EMBL" id="KAK8028631.1"/>
    </source>
</evidence>
<reference evidence="8 9" key="1">
    <citation type="submission" date="2023-01" db="EMBL/GenBank/DDBJ databases">
        <title>Analysis of 21 Apiospora genomes using comparative genomics revels a genus with tremendous synthesis potential of carbohydrate active enzymes and secondary metabolites.</title>
        <authorList>
            <person name="Sorensen T."/>
        </authorList>
    </citation>
    <scope>NUCLEOTIDE SEQUENCE [LARGE SCALE GENOMIC DNA]</scope>
    <source>
        <strain evidence="8 9">CBS 20057</strain>
    </source>
</reference>
<dbReference type="SFLD" id="SFLDS00019">
    <property type="entry name" value="Glutathione_Transferase_(cytos"/>
    <property type="match status" value="1"/>
</dbReference>
<dbReference type="PROSITE" id="PS50404">
    <property type="entry name" value="GST_NTER"/>
    <property type="match status" value="1"/>
</dbReference>
<dbReference type="InterPro" id="IPR040079">
    <property type="entry name" value="Glutathione_S-Trfase"/>
</dbReference>
<dbReference type="InterPro" id="IPR029058">
    <property type="entry name" value="AB_hydrolase_fold"/>
</dbReference>
<dbReference type="CDD" id="cd03048">
    <property type="entry name" value="GST_N_Ure2p_like"/>
    <property type="match status" value="1"/>
</dbReference>
<evidence type="ECO:0000256" key="4">
    <source>
        <dbReference type="ARBA" id="ARBA00047960"/>
    </source>
</evidence>
<dbReference type="InterPro" id="IPR004046">
    <property type="entry name" value="GST_C"/>
</dbReference>
<evidence type="ECO:0000256" key="2">
    <source>
        <dbReference type="ARBA" id="ARBA00012452"/>
    </source>
</evidence>
<accession>A0ABR1S9Z2</accession>
<dbReference type="EMBL" id="JAQQWI010000007">
    <property type="protein sequence ID" value="KAK8028631.1"/>
    <property type="molecule type" value="Genomic_DNA"/>
</dbReference>
<dbReference type="PANTHER" id="PTHR44051">
    <property type="entry name" value="GLUTATHIONE S-TRANSFERASE-RELATED"/>
    <property type="match status" value="1"/>
</dbReference>
<organism evidence="8 9">
    <name type="scientific">Apiospora marii</name>
    <dbReference type="NCBI Taxonomy" id="335849"/>
    <lineage>
        <taxon>Eukaryota</taxon>
        <taxon>Fungi</taxon>
        <taxon>Dikarya</taxon>
        <taxon>Ascomycota</taxon>
        <taxon>Pezizomycotina</taxon>
        <taxon>Sordariomycetes</taxon>
        <taxon>Xylariomycetidae</taxon>
        <taxon>Amphisphaeriales</taxon>
        <taxon>Apiosporaceae</taxon>
        <taxon>Apiospora</taxon>
    </lineage>
</organism>
<dbReference type="InterPro" id="IPR036249">
    <property type="entry name" value="Thioredoxin-like_sf"/>
</dbReference>
<gene>
    <name evidence="8" type="ORF">PG991_005687</name>
</gene>
<evidence type="ECO:0000259" key="7">
    <source>
        <dbReference type="PROSITE" id="PS50405"/>
    </source>
</evidence>
<keyword evidence="3" id="KW-0808">Transferase</keyword>
<dbReference type="SFLD" id="SFLDG00358">
    <property type="entry name" value="Main_(cytGST)"/>
    <property type="match status" value="1"/>
</dbReference>
<dbReference type="Pfam" id="PF00043">
    <property type="entry name" value="GST_C"/>
    <property type="match status" value="1"/>
</dbReference>
<feature type="domain" description="GST C-terminal" evidence="7">
    <location>
        <begin position="175"/>
        <end position="307"/>
    </location>
</feature>
<dbReference type="SUPFAM" id="SSF47616">
    <property type="entry name" value="GST C-terminal domain-like"/>
    <property type="match status" value="1"/>
</dbReference>
<comment type="similarity">
    <text evidence="1 5">Belongs to the GST superfamily.</text>
</comment>
<dbReference type="Proteomes" id="UP001396898">
    <property type="component" value="Unassembled WGS sequence"/>
</dbReference>
<comment type="caution">
    <text evidence="8">The sequence shown here is derived from an EMBL/GenBank/DDBJ whole genome shotgun (WGS) entry which is preliminary data.</text>
</comment>
<dbReference type="Pfam" id="PF02798">
    <property type="entry name" value="GST_N"/>
    <property type="match status" value="1"/>
</dbReference>
<dbReference type="PANTHER" id="PTHR44051:SF20">
    <property type="entry name" value="GLUTATHIONE TRANSFERASE 1 (EUROFUNG)"/>
    <property type="match status" value="1"/>
</dbReference>
<proteinExistence type="inferred from homology"/>
<dbReference type="Gene3D" id="3.40.50.1820">
    <property type="entry name" value="alpha/beta hydrolase"/>
    <property type="match status" value="1"/>
</dbReference>
<evidence type="ECO:0000256" key="3">
    <source>
        <dbReference type="ARBA" id="ARBA00022679"/>
    </source>
</evidence>
<dbReference type="InterPro" id="IPR004045">
    <property type="entry name" value="Glutathione_S-Trfase_N"/>
</dbReference>
<dbReference type="SUPFAM" id="SSF52833">
    <property type="entry name" value="Thioredoxin-like"/>
    <property type="match status" value="1"/>
</dbReference>
<feature type="domain" description="GST N-terminal" evidence="6">
    <location>
        <begin position="86"/>
        <end position="167"/>
    </location>
</feature>
<dbReference type="PROSITE" id="PS50405">
    <property type="entry name" value="GST_CTER"/>
    <property type="match status" value="1"/>
</dbReference>
<evidence type="ECO:0000256" key="1">
    <source>
        <dbReference type="ARBA" id="ARBA00007409"/>
    </source>
</evidence>